<protein>
    <submittedName>
        <fullName evidence="5">Helix-turn-helix domain-containing protein</fullName>
    </submittedName>
</protein>
<gene>
    <name evidence="5" type="ORF">ACFMB1_19100</name>
</gene>
<proteinExistence type="predicted"/>
<keyword evidence="3" id="KW-0804">Transcription</keyword>
<dbReference type="InterPro" id="IPR032687">
    <property type="entry name" value="AraC-type_N"/>
</dbReference>
<dbReference type="Pfam" id="PF12625">
    <property type="entry name" value="Arabinose_bd"/>
    <property type="match status" value="1"/>
</dbReference>
<dbReference type="PANTHER" id="PTHR47894:SF1">
    <property type="entry name" value="HTH-TYPE TRANSCRIPTIONAL REGULATOR VQSM"/>
    <property type="match status" value="1"/>
</dbReference>
<dbReference type="SUPFAM" id="SSF109998">
    <property type="entry name" value="Triger factor/SurA peptide-binding domain-like"/>
    <property type="match status" value="1"/>
</dbReference>
<dbReference type="Gene3D" id="1.10.10.60">
    <property type="entry name" value="Homeodomain-like"/>
    <property type="match status" value="1"/>
</dbReference>
<dbReference type="SUPFAM" id="SSF46689">
    <property type="entry name" value="Homeodomain-like"/>
    <property type="match status" value="1"/>
</dbReference>
<dbReference type="InterPro" id="IPR027304">
    <property type="entry name" value="Trigger_fact/SurA_dom_sf"/>
</dbReference>
<comment type="caution">
    <text evidence="5">The sequence shown here is derived from an EMBL/GenBank/DDBJ whole genome shotgun (WGS) entry which is preliminary data.</text>
</comment>
<keyword evidence="6" id="KW-1185">Reference proteome</keyword>
<evidence type="ECO:0000259" key="4">
    <source>
        <dbReference type="PROSITE" id="PS01124"/>
    </source>
</evidence>
<dbReference type="Pfam" id="PF12833">
    <property type="entry name" value="HTH_18"/>
    <property type="match status" value="1"/>
</dbReference>
<evidence type="ECO:0000256" key="2">
    <source>
        <dbReference type="ARBA" id="ARBA00023125"/>
    </source>
</evidence>
<evidence type="ECO:0000256" key="3">
    <source>
        <dbReference type="ARBA" id="ARBA00023163"/>
    </source>
</evidence>
<dbReference type="EMBL" id="JBHPON010000003">
    <property type="protein sequence ID" value="MFC6037670.1"/>
    <property type="molecule type" value="Genomic_DNA"/>
</dbReference>
<dbReference type="InterPro" id="IPR018060">
    <property type="entry name" value="HTH_AraC"/>
</dbReference>
<keyword evidence="1" id="KW-0805">Transcription regulation</keyword>
<dbReference type="PROSITE" id="PS01124">
    <property type="entry name" value="HTH_ARAC_FAMILY_2"/>
    <property type="match status" value="1"/>
</dbReference>
<keyword evidence="2" id="KW-0238">DNA-binding</keyword>
<feature type="domain" description="HTH araC/xylS-type" evidence="4">
    <location>
        <begin position="264"/>
        <end position="361"/>
    </location>
</feature>
<accession>A0ABW1L020</accession>
<organism evidence="5 6">
    <name type="scientific">Hyphococcus aureus</name>
    <dbReference type="NCBI Taxonomy" id="2666033"/>
    <lineage>
        <taxon>Bacteria</taxon>
        <taxon>Pseudomonadati</taxon>
        <taxon>Pseudomonadota</taxon>
        <taxon>Alphaproteobacteria</taxon>
        <taxon>Parvularculales</taxon>
        <taxon>Parvularculaceae</taxon>
        <taxon>Hyphococcus</taxon>
    </lineage>
</organism>
<evidence type="ECO:0000256" key="1">
    <source>
        <dbReference type="ARBA" id="ARBA00023015"/>
    </source>
</evidence>
<dbReference type="PANTHER" id="PTHR47894">
    <property type="entry name" value="HTH-TYPE TRANSCRIPTIONAL REGULATOR GADX"/>
    <property type="match status" value="1"/>
</dbReference>
<evidence type="ECO:0000313" key="5">
    <source>
        <dbReference type="EMBL" id="MFC6037670.1"/>
    </source>
</evidence>
<name>A0ABW1L020_9PROT</name>
<sequence length="362" mass="39848">MRFSTPQPACGTVAFMHEAGEHTISVRFERVTPLVDSARASGVDVEKLFSALNLPERLLDNGRNEFISLADYYRLQNRLSILIGDETLHLSSRQLLPGSTDFVLAHLSDCKNLFEVMGVVAKSYNLLHGGQFNQVEKRHSAVDYLIDDRDFPYAGIAAAEDIYFQCECILTFLHCLLMVISPSARDAITGLHIRRPSPGGDCGHLGYWDAPMRFGADVYKVSFDRDIALAPIRMPSPDALTANAVYQMIVETVAGKHAALGMINPSATRVRDALARGVVEQPDVAAQMGLSVATLRRRLAAEGFTFRALREEVLNESAKRLLAEGKSVSDVAEALGFSEARAFNRAFKDWNGLTPKAFTNRA</sequence>
<evidence type="ECO:0000313" key="6">
    <source>
        <dbReference type="Proteomes" id="UP001596116"/>
    </source>
</evidence>
<dbReference type="InterPro" id="IPR009057">
    <property type="entry name" value="Homeodomain-like_sf"/>
</dbReference>
<reference evidence="5 6" key="1">
    <citation type="submission" date="2024-09" db="EMBL/GenBank/DDBJ databases">
        <authorList>
            <person name="Zhang Z.-H."/>
        </authorList>
    </citation>
    <scope>NUCLEOTIDE SEQUENCE [LARGE SCALE GENOMIC DNA]</scope>
    <source>
        <strain evidence="5 6">HHTR114</strain>
    </source>
</reference>
<dbReference type="SMART" id="SM00342">
    <property type="entry name" value="HTH_ARAC"/>
    <property type="match status" value="1"/>
</dbReference>
<dbReference type="RefSeq" id="WP_379880938.1">
    <property type="nucleotide sequence ID" value="NZ_JBHPON010000003.1"/>
</dbReference>
<dbReference type="Proteomes" id="UP001596116">
    <property type="component" value="Unassembled WGS sequence"/>
</dbReference>